<proteinExistence type="predicted"/>
<dbReference type="EMBL" id="FQXE01000003">
    <property type="protein sequence ID" value="SHH41430.1"/>
    <property type="molecule type" value="Genomic_DNA"/>
</dbReference>
<evidence type="ECO:0000259" key="4">
    <source>
        <dbReference type="Pfam" id="PF03446"/>
    </source>
</evidence>
<dbReference type="SUPFAM" id="SSF48179">
    <property type="entry name" value="6-phosphogluconate dehydrogenase C-terminal domain-like"/>
    <property type="match status" value="1"/>
</dbReference>
<dbReference type="RefSeq" id="WP_084135841.1">
    <property type="nucleotide sequence ID" value="NZ_FQXE01000003.1"/>
</dbReference>
<dbReference type="PIRSF" id="PIRSF000103">
    <property type="entry name" value="HIBADH"/>
    <property type="match status" value="1"/>
</dbReference>
<protein>
    <submittedName>
        <fullName evidence="6">3-hydroxyisobutyrate dehydrogenase</fullName>
    </submittedName>
</protein>
<keyword evidence="2" id="KW-0520">NAD</keyword>
<dbReference type="Gene3D" id="3.40.50.720">
    <property type="entry name" value="NAD(P)-binding Rossmann-like Domain"/>
    <property type="match status" value="1"/>
</dbReference>
<dbReference type="Gene3D" id="1.10.1040.10">
    <property type="entry name" value="N-(1-d-carboxylethyl)-l-norvaline Dehydrogenase, domain 2"/>
    <property type="match status" value="1"/>
</dbReference>
<dbReference type="OrthoDB" id="9777604at2"/>
<dbReference type="STRING" id="658167.SAMN04488135_103166"/>
<accession>A0A1M5SSI3</accession>
<dbReference type="Pfam" id="PF14833">
    <property type="entry name" value="NAD_binding_11"/>
    <property type="match status" value="1"/>
</dbReference>
<dbReference type="InterPro" id="IPR006115">
    <property type="entry name" value="6PGDH_NADP-bd"/>
</dbReference>
<gene>
    <name evidence="6" type="ORF">SAMN04488135_103166</name>
</gene>
<dbReference type="InterPro" id="IPR008927">
    <property type="entry name" value="6-PGluconate_DH-like_C_sf"/>
</dbReference>
<feature type="domain" description="6-phosphogluconate dehydrogenase NADP-binding" evidence="4">
    <location>
        <begin position="4"/>
        <end position="160"/>
    </location>
</feature>
<sequence length="284" mass="30389">MTETIGWVGLGKMGLPMAQRLLQAGYPLHVWARNPEQTLTLRKQGARVATDLLELAQRCQTVCTILGDTRDVESVYEKLLPGMQPDSIFIDMTTAAPRMAAALVKLTATRGAQFLDAPVTGGVAGAANGTLTHFVGGDAAVLQRSAALLAQLGQRAVHCGAAGSGYRMKLVNQTMIAGVFLGLAEGLALARSSHFDIRLLNTALSKGTASGMLFDSYAQRMMHGSGDVTFTLGLLRKDLRLAQAEAEFQQHPSPFLKFAVQYLNTACERFGAHAGVQMLSQLEQ</sequence>
<dbReference type="GO" id="GO:0051287">
    <property type="term" value="F:NAD binding"/>
    <property type="evidence" value="ECO:0007669"/>
    <property type="project" value="InterPro"/>
</dbReference>
<dbReference type="PANTHER" id="PTHR43060">
    <property type="entry name" value="3-HYDROXYISOBUTYRATE DEHYDROGENASE-LIKE 1, MITOCHONDRIAL-RELATED"/>
    <property type="match status" value="1"/>
</dbReference>
<evidence type="ECO:0000256" key="2">
    <source>
        <dbReference type="ARBA" id="ARBA00023027"/>
    </source>
</evidence>
<dbReference type="GO" id="GO:0016491">
    <property type="term" value="F:oxidoreductase activity"/>
    <property type="evidence" value="ECO:0007669"/>
    <property type="project" value="UniProtKB-KW"/>
</dbReference>
<name>A0A1M5SSI3_9BURK</name>
<dbReference type="SUPFAM" id="SSF51735">
    <property type="entry name" value="NAD(P)-binding Rossmann-fold domains"/>
    <property type="match status" value="1"/>
</dbReference>
<reference evidence="6 7" key="1">
    <citation type="submission" date="2016-11" db="EMBL/GenBank/DDBJ databases">
        <authorList>
            <person name="Jaros S."/>
            <person name="Januszkiewicz K."/>
            <person name="Wedrychowicz H."/>
        </authorList>
    </citation>
    <scope>NUCLEOTIDE SEQUENCE [LARGE SCALE GENOMIC DNA]</scope>
    <source>
        <strain evidence="6 7">CGMCC 1.10190</strain>
    </source>
</reference>
<feature type="active site" evidence="3">
    <location>
        <position position="169"/>
    </location>
</feature>
<dbReference type="PANTHER" id="PTHR43060:SF15">
    <property type="entry name" value="3-HYDROXYISOBUTYRATE DEHYDROGENASE-LIKE 1, MITOCHONDRIAL-RELATED"/>
    <property type="match status" value="1"/>
</dbReference>
<dbReference type="Pfam" id="PF03446">
    <property type="entry name" value="NAD_binding_2"/>
    <property type="match status" value="1"/>
</dbReference>
<dbReference type="InterPro" id="IPR036291">
    <property type="entry name" value="NAD(P)-bd_dom_sf"/>
</dbReference>
<dbReference type="AlphaFoldDB" id="A0A1M5SSI3"/>
<evidence type="ECO:0000259" key="5">
    <source>
        <dbReference type="Pfam" id="PF14833"/>
    </source>
</evidence>
<evidence type="ECO:0000313" key="6">
    <source>
        <dbReference type="EMBL" id="SHH41430.1"/>
    </source>
</evidence>
<evidence type="ECO:0000256" key="1">
    <source>
        <dbReference type="ARBA" id="ARBA00023002"/>
    </source>
</evidence>
<dbReference type="InterPro" id="IPR013328">
    <property type="entry name" value="6PGD_dom2"/>
</dbReference>
<keyword evidence="1" id="KW-0560">Oxidoreductase</keyword>
<organism evidence="6 7">
    <name type="scientific">Pollutimonas bauzanensis</name>
    <dbReference type="NCBI Taxonomy" id="658167"/>
    <lineage>
        <taxon>Bacteria</taxon>
        <taxon>Pseudomonadati</taxon>
        <taxon>Pseudomonadota</taxon>
        <taxon>Betaproteobacteria</taxon>
        <taxon>Burkholderiales</taxon>
        <taxon>Alcaligenaceae</taxon>
        <taxon>Pollutimonas</taxon>
    </lineage>
</organism>
<feature type="domain" description="3-hydroxyisobutyrate dehydrogenase-like NAD-binding" evidence="5">
    <location>
        <begin position="163"/>
        <end position="277"/>
    </location>
</feature>
<evidence type="ECO:0000313" key="7">
    <source>
        <dbReference type="Proteomes" id="UP000184226"/>
    </source>
</evidence>
<dbReference type="InterPro" id="IPR029154">
    <property type="entry name" value="HIBADH-like_NADP-bd"/>
</dbReference>
<dbReference type="Proteomes" id="UP000184226">
    <property type="component" value="Unassembled WGS sequence"/>
</dbReference>
<evidence type="ECO:0000256" key="3">
    <source>
        <dbReference type="PIRSR" id="PIRSR000103-1"/>
    </source>
</evidence>
<dbReference type="GO" id="GO:0050661">
    <property type="term" value="F:NADP binding"/>
    <property type="evidence" value="ECO:0007669"/>
    <property type="project" value="InterPro"/>
</dbReference>
<keyword evidence="7" id="KW-1185">Reference proteome</keyword>
<dbReference type="InterPro" id="IPR015815">
    <property type="entry name" value="HIBADH-related"/>
</dbReference>